<name>A0A2P8H740_9BACL</name>
<dbReference type="Proteomes" id="UP000242682">
    <property type="component" value="Unassembled WGS sequence"/>
</dbReference>
<comment type="caution">
    <text evidence="1">The sequence shown here is derived from an EMBL/GenBank/DDBJ whole genome shotgun (WGS) entry which is preliminary data.</text>
</comment>
<dbReference type="EMBL" id="PYAT01000001">
    <property type="protein sequence ID" value="PSL42046.1"/>
    <property type="molecule type" value="Genomic_DNA"/>
</dbReference>
<proteinExistence type="predicted"/>
<dbReference type="RefSeq" id="WP_106531839.1">
    <property type="nucleotide sequence ID" value="NZ_PYAT01000001.1"/>
</dbReference>
<evidence type="ECO:0008006" key="3">
    <source>
        <dbReference type="Google" id="ProtNLM"/>
    </source>
</evidence>
<reference evidence="1 2" key="1">
    <citation type="submission" date="2018-03" db="EMBL/GenBank/DDBJ databases">
        <title>Genomic Encyclopedia of Type Strains, Phase III (KMG-III): the genomes of soil and plant-associated and newly described type strains.</title>
        <authorList>
            <person name="Whitman W."/>
        </authorList>
    </citation>
    <scope>NUCLEOTIDE SEQUENCE [LARGE SCALE GENOMIC DNA]</scope>
    <source>
        <strain evidence="1 2">CGMCC 1.12259</strain>
    </source>
</reference>
<protein>
    <recommendedName>
        <fullName evidence="3">Helix-turn-helix protein</fullName>
    </recommendedName>
</protein>
<dbReference type="OrthoDB" id="2972248at2"/>
<keyword evidence="2" id="KW-1185">Reference proteome</keyword>
<accession>A0A2P8H740</accession>
<dbReference type="AlphaFoldDB" id="A0A2P8H740"/>
<organism evidence="1 2">
    <name type="scientific">Planomicrobium soli</name>
    <dbReference type="NCBI Taxonomy" id="1176648"/>
    <lineage>
        <taxon>Bacteria</taxon>
        <taxon>Bacillati</taxon>
        <taxon>Bacillota</taxon>
        <taxon>Bacilli</taxon>
        <taxon>Bacillales</taxon>
        <taxon>Caryophanaceae</taxon>
        <taxon>Planomicrobium</taxon>
    </lineage>
</organism>
<evidence type="ECO:0000313" key="1">
    <source>
        <dbReference type="EMBL" id="PSL42046.1"/>
    </source>
</evidence>
<gene>
    <name evidence="1" type="ORF">B0H99_101294</name>
</gene>
<sequence>MSKIQGVKSLLEYLESVDYPISENQLHEFLARRKIPHKKSYGDTVFFDSAHIDWWITEQRKVDSAT</sequence>
<evidence type="ECO:0000313" key="2">
    <source>
        <dbReference type="Proteomes" id="UP000242682"/>
    </source>
</evidence>